<dbReference type="GO" id="GO:0016765">
    <property type="term" value="F:transferase activity, transferring alkyl or aryl (other than methyl) groups"/>
    <property type="evidence" value="ECO:0007669"/>
    <property type="project" value="InterPro"/>
</dbReference>
<proteinExistence type="predicted"/>
<dbReference type="EMBL" id="MAVT02001819">
    <property type="protein sequence ID" value="POS70077.1"/>
    <property type="molecule type" value="Genomic_DNA"/>
</dbReference>
<keyword evidence="3" id="KW-1133">Transmembrane helix</keyword>
<evidence type="ECO:0000256" key="4">
    <source>
        <dbReference type="ARBA" id="ARBA00023136"/>
    </source>
</evidence>
<dbReference type="InterPro" id="IPR050475">
    <property type="entry name" value="Prenyltransferase_related"/>
</dbReference>
<dbReference type="PANTHER" id="PTHR42723:SF1">
    <property type="entry name" value="CHLOROPHYLL SYNTHASE, CHLOROPLASTIC"/>
    <property type="match status" value="1"/>
</dbReference>
<dbReference type="OrthoDB" id="434972at2759"/>
<dbReference type="InParanoid" id="A0A2P5HIJ9"/>
<accession>A0A2P5HIJ9</accession>
<protein>
    <submittedName>
        <fullName evidence="5">UbiA prenyltransferase</fullName>
    </submittedName>
</protein>
<name>A0A2P5HIJ9_DIAHE</name>
<keyword evidence="2" id="KW-0812">Transmembrane</keyword>
<organism evidence="5 6">
    <name type="scientific">Diaporthe helianthi</name>
    <dbReference type="NCBI Taxonomy" id="158607"/>
    <lineage>
        <taxon>Eukaryota</taxon>
        <taxon>Fungi</taxon>
        <taxon>Dikarya</taxon>
        <taxon>Ascomycota</taxon>
        <taxon>Pezizomycotina</taxon>
        <taxon>Sordariomycetes</taxon>
        <taxon>Sordariomycetidae</taxon>
        <taxon>Diaporthales</taxon>
        <taxon>Diaporthaceae</taxon>
        <taxon>Diaporthe</taxon>
    </lineage>
</organism>
<dbReference type="STRING" id="158607.A0A2P5HIJ9"/>
<evidence type="ECO:0000313" key="6">
    <source>
        <dbReference type="Proteomes" id="UP000094444"/>
    </source>
</evidence>
<sequence>MSNDFKVILIPHTIIGVLQALTGPLLTTNPQPDVWAILRRAYMVLVWNGLNLLTFNVANQRLPPSIAEDSVNKPWRPIASGLITAVEAKRILLVLVPLTYAVSVLWTGAAFETLGMIAMTWLYNDLDGGDESVLLRHGLNGCAFALHTYASTMIAANEQNSLLWGMLHPESQTRVYMTPLALRWLAVQACAIATTIHAMDLPDIEGDSKRNRRTLPLDVVCMAHGNLRAPLGRKFENGMMGAK</sequence>
<dbReference type="Pfam" id="PF01040">
    <property type="entry name" value="UbiA"/>
    <property type="match status" value="1"/>
</dbReference>
<dbReference type="Proteomes" id="UP000094444">
    <property type="component" value="Unassembled WGS sequence"/>
</dbReference>
<reference evidence="5" key="1">
    <citation type="submission" date="2017-09" db="EMBL/GenBank/DDBJ databases">
        <title>Polyketide synthases of a Diaporthe helianthi virulent isolate.</title>
        <authorList>
            <person name="Baroncelli R."/>
        </authorList>
    </citation>
    <scope>NUCLEOTIDE SEQUENCE [LARGE SCALE GENOMIC DNA]</scope>
    <source>
        <strain evidence="5">7/96</strain>
    </source>
</reference>
<dbReference type="AlphaFoldDB" id="A0A2P5HIJ9"/>
<gene>
    <name evidence="5" type="ORF">DHEL01_v211527</name>
</gene>
<evidence type="ECO:0000256" key="2">
    <source>
        <dbReference type="ARBA" id="ARBA00022692"/>
    </source>
</evidence>
<keyword evidence="4" id="KW-0472">Membrane</keyword>
<evidence type="ECO:0000256" key="1">
    <source>
        <dbReference type="ARBA" id="ARBA00004141"/>
    </source>
</evidence>
<evidence type="ECO:0000313" key="5">
    <source>
        <dbReference type="EMBL" id="POS70077.1"/>
    </source>
</evidence>
<keyword evidence="6" id="KW-1185">Reference proteome</keyword>
<comment type="subcellular location">
    <subcellularLocation>
        <location evidence="1">Membrane</location>
        <topology evidence="1">Multi-pass membrane protein</topology>
    </subcellularLocation>
</comment>
<comment type="caution">
    <text evidence="5">The sequence shown here is derived from an EMBL/GenBank/DDBJ whole genome shotgun (WGS) entry which is preliminary data.</text>
</comment>
<dbReference type="GO" id="GO:0016020">
    <property type="term" value="C:membrane"/>
    <property type="evidence" value="ECO:0007669"/>
    <property type="project" value="UniProtKB-SubCell"/>
</dbReference>
<dbReference type="PANTHER" id="PTHR42723">
    <property type="entry name" value="CHLOROPHYLL SYNTHASE"/>
    <property type="match status" value="1"/>
</dbReference>
<evidence type="ECO:0000256" key="3">
    <source>
        <dbReference type="ARBA" id="ARBA00022989"/>
    </source>
</evidence>
<dbReference type="InterPro" id="IPR000537">
    <property type="entry name" value="UbiA_prenyltransferase"/>
</dbReference>